<dbReference type="GO" id="GO:0008168">
    <property type="term" value="F:methyltransferase activity"/>
    <property type="evidence" value="ECO:0007669"/>
    <property type="project" value="UniProtKB-KW"/>
</dbReference>
<dbReference type="AlphaFoldDB" id="A0A2I9D5S7"/>
<feature type="region of interest" description="Disordered" evidence="1">
    <location>
        <begin position="1"/>
        <end position="25"/>
    </location>
</feature>
<comment type="caution">
    <text evidence="2">The sequence shown here is derived from an EMBL/GenBank/DDBJ whole genome shotgun (WGS) entry which is preliminary data.</text>
</comment>
<accession>A0A2I9D5S7</accession>
<dbReference type="InterPro" id="IPR043519">
    <property type="entry name" value="NT_sf"/>
</dbReference>
<keyword evidence="2" id="KW-0808">Transferase</keyword>
<evidence type="ECO:0000313" key="2">
    <source>
        <dbReference type="EMBL" id="GBF05750.1"/>
    </source>
</evidence>
<evidence type="ECO:0000256" key="1">
    <source>
        <dbReference type="SAM" id="MobiDB-lite"/>
    </source>
</evidence>
<protein>
    <submittedName>
        <fullName evidence="2">Cyclopropane fatty acid synthase/methyltransferase</fullName>
    </submittedName>
</protein>
<name>A0A2I9D5S7_9DEIO</name>
<dbReference type="Pfam" id="PF04229">
    <property type="entry name" value="GrpB"/>
    <property type="match status" value="1"/>
</dbReference>
<sequence length="211" mass="23724">MSRARTAPDNAPTMTEHPLQPDADPVTEEQMRAAWVGEMPSLTGRVEVREYDPGWPRLYEREAARLRGVLGERVLALDHVGSTAVPGLPAKPVIDIDLTLADSADEAAYLPLLEAAGYRLVVREPDWHEHRMFKGPDTNINLHVWTPGSPEAARHLIFRDWLRSTPEDRRRYGELKLALSEQDFAYVHEYNNAKAPLILEIYARALAAGGR</sequence>
<gene>
    <name evidence="2" type="ORF">DAERI_060010</name>
</gene>
<dbReference type="PANTHER" id="PTHR34822">
    <property type="entry name" value="GRPB DOMAIN PROTEIN (AFU_ORTHOLOGUE AFUA_1G01530)"/>
    <property type="match status" value="1"/>
</dbReference>
<proteinExistence type="predicted"/>
<reference evidence="3" key="1">
    <citation type="submission" date="2018-01" db="EMBL/GenBank/DDBJ databases">
        <title>Draft Genome Sequence of the Radioresistant Bacterium Deinococcus aerius TR0125, Isolated from the Higher Atmosphere above Japan.</title>
        <authorList>
            <person name="Satoh K."/>
            <person name="Arai H."/>
            <person name="Sanzen T."/>
            <person name="Kawaguchi Y."/>
            <person name="Hayashi H."/>
            <person name="Yokobori S."/>
            <person name="Yamagishi A."/>
            <person name="Oono Y."/>
            <person name="Narumi I."/>
        </authorList>
    </citation>
    <scope>NUCLEOTIDE SEQUENCE [LARGE SCALE GENOMIC DNA]</scope>
    <source>
        <strain evidence="3">TR0125</strain>
    </source>
</reference>
<keyword evidence="3" id="KW-1185">Reference proteome</keyword>
<dbReference type="PANTHER" id="PTHR34822:SF1">
    <property type="entry name" value="GRPB FAMILY PROTEIN"/>
    <property type="match status" value="1"/>
</dbReference>
<keyword evidence="2" id="KW-0489">Methyltransferase</keyword>
<dbReference type="GO" id="GO:0032259">
    <property type="term" value="P:methylation"/>
    <property type="evidence" value="ECO:0007669"/>
    <property type="project" value="UniProtKB-KW"/>
</dbReference>
<organism evidence="2 3">
    <name type="scientific">Deinococcus aerius</name>
    <dbReference type="NCBI Taxonomy" id="200253"/>
    <lineage>
        <taxon>Bacteria</taxon>
        <taxon>Thermotogati</taxon>
        <taxon>Deinococcota</taxon>
        <taxon>Deinococci</taxon>
        <taxon>Deinococcales</taxon>
        <taxon>Deinococcaceae</taxon>
        <taxon>Deinococcus</taxon>
    </lineage>
</organism>
<dbReference type="EMBL" id="BFAG01000006">
    <property type="protein sequence ID" value="GBF05750.1"/>
    <property type="molecule type" value="Genomic_DNA"/>
</dbReference>
<dbReference type="Proteomes" id="UP000236569">
    <property type="component" value="Unassembled WGS sequence"/>
</dbReference>
<dbReference type="Gene3D" id="3.30.460.10">
    <property type="entry name" value="Beta Polymerase, domain 2"/>
    <property type="match status" value="1"/>
</dbReference>
<dbReference type="SUPFAM" id="SSF81301">
    <property type="entry name" value="Nucleotidyltransferase"/>
    <property type="match status" value="1"/>
</dbReference>
<dbReference type="InterPro" id="IPR007344">
    <property type="entry name" value="GrpB/CoaE"/>
</dbReference>
<evidence type="ECO:0000313" key="3">
    <source>
        <dbReference type="Proteomes" id="UP000236569"/>
    </source>
</evidence>